<evidence type="ECO:0000256" key="8">
    <source>
        <dbReference type="ARBA" id="ARBA00023136"/>
    </source>
</evidence>
<keyword evidence="2" id="KW-1003">Cell membrane</keyword>
<accession>A0A834ZJ03</accession>
<evidence type="ECO:0000256" key="6">
    <source>
        <dbReference type="ARBA" id="ARBA00022840"/>
    </source>
</evidence>
<keyword evidence="7 10" id="KW-1133">Transmembrane helix</keyword>
<evidence type="ECO:0000256" key="4">
    <source>
        <dbReference type="ARBA" id="ARBA00022729"/>
    </source>
</evidence>
<keyword evidence="6" id="KW-0067">ATP-binding</keyword>
<dbReference type="OrthoDB" id="60033at2759"/>
<feature type="domain" description="Protein kinase" evidence="11">
    <location>
        <begin position="327"/>
        <end position="628"/>
    </location>
</feature>
<keyword evidence="4" id="KW-0732">Signal</keyword>
<dbReference type="InterPro" id="IPR001245">
    <property type="entry name" value="Ser-Thr/Tyr_kinase_cat_dom"/>
</dbReference>
<dbReference type="PROSITE" id="PS50011">
    <property type="entry name" value="PROTEIN_KINASE_DOM"/>
    <property type="match status" value="1"/>
</dbReference>
<proteinExistence type="predicted"/>
<dbReference type="GO" id="GO:0005886">
    <property type="term" value="C:plasma membrane"/>
    <property type="evidence" value="ECO:0007669"/>
    <property type="project" value="UniProtKB-SubCell"/>
</dbReference>
<evidence type="ECO:0000313" key="14">
    <source>
        <dbReference type="Proteomes" id="UP000655225"/>
    </source>
</evidence>
<reference evidence="13 14" key="1">
    <citation type="submission" date="2020-04" db="EMBL/GenBank/DDBJ databases">
        <title>Plant Genome Project.</title>
        <authorList>
            <person name="Zhang R.-G."/>
        </authorList>
    </citation>
    <scope>NUCLEOTIDE SEQUENCE [LARGE SCALE GENOMIC DNA]</scope>
    <source>
        <strain evidence="13">YNK0</strain>
        <tissue evidence="13">Leaf</tissue>
    </source>
</reference>
<dbReference type="SUPFAM" id="SSF56112">
    <property type="entry name" value="Protein kinase-like (PK-like)"/>
    <property type="match status" value="1"/>
</dbReference>
<dbReference type="FunFam" id="1.10.510.10:FF:000468">
    <property type="entry name" value="PTI1-like tyrosine-protein kinase 3"/>
    <property type="match status" value="1"/>
</dbReference>
<keyword evidence="3 10" id="KW-0812">Transmembrane</keyword>
<dbReference type="PROSITE" id="PS51782">
    <property type="entry name" value="LYSM"/>
    <property type="match status" value="1"/>
</dbReference>
<evidence type="ECO:0000313" key="13">
    <source>
        <dbReference type="EMBL" id="KAF8408329.1"/>
    </source>
</evidence>
<dbReference type="InterPro" id="IPR056561">
    <property type="entry name" value="NFP_LYK_LysM1"/>
</dbReference>
<dbReference type="Pfam" id="PF07714">
    <property type="entry name" value="PK_Tyr_Ser-Thr"/>
    <property type="match status" value="1"/>
</dbReference>
<evidence type="ECO:0000256" key="2">
    <source>
        <dbReference type="ARBA" id="ARBA00022475"/>
    </source>
</evidence>
<dbReference type="GO" id="GO:0005524">
    <property type="term" value="F:ATP binding"/>
    <property type="evidence" value="ECO:0007669"/>
    <property type="project" value="UniProtKB-KW"/>
</dbReference>
<comment type="subcellular location">
    <subcellularLocation>
        <location evidence="1">Cell membrane</location>
        <topology evidence="1">Single-pass membrane protein</topology>
    </subcellularLocation>
</comment>
<sequence length="628" mass="69866">MASNRSFIMVSLSQLICVYSLFFLIKPSYSLQFYDNTDCKSEAQVPGSNYLCSSNKYPCETFIIFRAQENFQELSSISSLFRANQTQLLSLNNLTEPNSHNLSPGREIIIPINCSCSGRFFQANFKYNSSEPVIFSTIACGVFEGLLKAQTLVEQNPGTGDKKSGGFEVTVPVRCACPDIFERRNGVKYLVTYPIVGSDDTNLMSKKFGVPEERIWAANGLDIFPTIFPQTTLLIPMKDIPVLNLEIASPPENSSPSPREVIPLKKIVPGTSSKSKKSYILLGVGVLIAITLLVVAFGLFIRIRRKRHPQSFQPLSAKSSQLSSFSPDFLNDMSKLKLSFVYFSFEELRIATEDFSQESVIGTTVHRGRIGGSYLAVEQMSSEEAAYQVIDILTKINHLNIVKLEGCCDGTTPYLVYEFEANGCLRGCLSNGKVTRELTWTKRMQIAFDLAVGLHYIHYCTNPSYVHRNINSRNVLITADWRAKISGFRLVKPIICSEEERENYNWKESEIVGRKGYLAPEYLSHGLTSLKVDVFAFGVVLLELISAKMTIMEGCMLKDSVGFLADGGLEGSSGCLKKLKEFMDPALEGDYPLGDALCLALLAKGCVEEDPHHRPTMNHVLKALSKIV</sequence>
<dbReference type="InterPro" id="IPR056562">
    <property type="entry name" value="LysM2_CERK1_LYK3_4_5"/>
</dbReference>
<dbReference type="AlphaFoldDB" id="A0A834ZJ03"/>
<dbReference type="InterPro" id="IPR000719">
    <property type="entry name" value="Prot_kinase_dom"/>
</dbReference>
<dbReference type="GO" id="GO:0004672">
    <property type="term" value="F:protein kinase activity"/>
    <property type="evidence" value="ECO:0007669"/>
    <property type="project" value="InterPro"/>
</dbReference>
<feature type="domain" description="LysM" evidence="12">
    <location>
        <begin position="191"/>
        <end position="235"/>
    </location>
</feature>
<dbReference type="Pfam" id="PF23473">
    <property type="entry name" value="LysM3_LYK4_5"/>
    <property type="match status" value="1"/>
</dbReference>
<feature type="transmembrane region" description="Helical" evidence="10">
    <location>
        <begin position="279"/>
        <end position="301"/>
    </location>
</feature>
<dbReference type="Pfam" id="PF23472">
    <property type="entry name" value="LysM2_CERK1_LYK3_4_5"/>
    <property type="match status" value="1"/>
</dbReference>
<dbReference type="PANTHER" id="PTHR45927">
    <property type="entry name" value="LYSM-DOMAIN RECEPTOR-LIKE KINASE-RELATED"/>
    <property type="match status" value="1"/>
</dbReference>
<dbReference type="InterPro" id="IPR056563">
    <property type="entry name" value="LysM3_LYK4_5"/>
</dbReference>
<dbReference type="Gene3D" id="3.30.200.20">
    <property type="entry name" value="Phosphorylase Kinase, domain 1"/>
    <property type="match status" value="1"/>
</dbReference>
<dbReference type="InterPro" id="IPR011009">
    <property type="entry name" value="Kinase-like_dom_sf"/>
</dbReference>
<evidence type="ECO:0000256" key="1">
    <source>
        <dbReference type="ARBA" id="ARBA00004162"/>
    </source>
</evidence>
<evidence type="ECO:0000259" key="11">
    <source>
        <dbReference type="PROSITE" id="PS50011"/>
    </source>
</evidence>
<dbReference type="InterPro" id="IPR018392">
    <property type="entry name" value="LysM"/>
</dbReference>
<protein>
    <submittedName>
        <fullName evidence="13">Uncharacterized protein</fullName>
    </submittedName>
</protein>
<name>A0A834ZJ03_TETSI</name>
<gene>
    <name evidence="13" type="ORF">HHK36_007478</name>
</gene>
<evidence type="ECO:0000256" key="7">
    <source>
        <dbReference type="ARBA" id="ARBA00022989"/>
    </source>
</evidence>
<keyword evidence="14" id="KW-1185">Reference proteome</keyword>
<keyword evidence="8 10" id="KW-0472">Membrane</keyword>
<dbReference type="Proteomes" id="UP000655225">
    <property type="component" value="Unassembled WGS sequence"/>
</dbReference>
<organism evidence="13 14">
    <name type="scientific">Tetracentron sinense</name>
    <name type="common">Spur-leaf</name>
    <dbReference type="NCBI Taxonomy" id="13715"/>
    <lineage>
        <taxon>Eukaryota</taxon>
        <taxon>Viridiplantae</taxon>
        <taxon>Streptophyta</taxon>
        <taxon>Embryophyta</taxon>
        <taxon>Tracheophyta</taxon>
        <taxon>Spermatophyta</taxon>
        <taxon>Magnoliopsida</taxon>
        <taxon>Trochodendrales</taxon>
        <taxon>Trochodendraceae</taxon>
        <taxon>Tetracentron</taxon>
    </lineage>
</organism>
<dbReference type="InterPro" id="IPR052611">
    <property type="entry name" value="Plant_RLK_LysM"/>
</dbReference>
<evidence type="ECO:0000256" key="3">
    <source>
        <dbReference type="ARBA" id="ARBA00022692"/>
    </source>
</evidence>
<evidence type="ECO:0000256" key="9">
    <source>
        <dbReference type="ARBA" id="ARBA00023157"/>
    </source>
</evidence>
<dbReference type="Gene3D" id="1.10.510.10">
    <property type="entry name" value="Transferase(Phosphotransferase) domain 1"/>
    <property type="match status" value="1"/>
</dbReference>
<dbReference type="OMA" id="FIVYRAQ"/>
<dbReference type="Pfam" id="PF23446">
    <property type="entry name" value="LysM1_NFP_LYK"/>
    <property type="match status" value="1"/>
</dbReference>
<comment type="caution">
    <text evidence="13">The sequence shown here is derived from an EMBL/GenBank/DDBJ whole genome shotgun (WGS) entry which is preliminary data.</text>
</comment>
<dbReference type="PANTHER" id="PTHR45927:SF9">
    <property type="entry name" value="FAMILY PROTEIN _ PEPTIDOGLYCAN-BINDING LYSM DOMAIN-CONTAINING PROTEIN, PUTATIVE-RELATED"/>
    <property type="match status" value="1"/>
</dbReference>
<dbReference type="EMBL" id="JABCRI010000004">
    <property type="protein sequence ID" value="KAF8408329.1"/>
    <property type="molecule type" value="Genomic_DNA"/>
</dbReference>
<keyword evidence="5" id="KW-0547">Nucleotide-binding</keyword>
<evidence type="ECO:0000259" key="12">
    <source>
        <dbReference type="PROSITE" id="PS51782"/>
    </source>
</evidence>
<evidence type="ECO:0000256" key="10">
    <source>
        <dbReference type="SAM" id="Phobius"/>
    </source>
</evidence>
<keyword evidence="9" id="KW-1015">Disulfide bond</keyword>
<evidence type="ECO:0000256" key="5">
    <source>
        <dbReference type="ARBA" id="ARBA00022741"/>
    </source>
</evidence>